<dbReference type="KEGG" id="gau:GAU_0891"/>
<dbReference type="STRING" id="379066.GAU_0891"/>
<dbReference type="CDD" id="cd01658">
    <property type="entry name" value="Ribosomal_L30"/>
    <property type="match status" value="1"/>
</dbReference>
<organism evidence="7 8">
    <name type="scientific">Gemmatimonas aurantiaca (strain DSM 14586 / JCM 11422 / NBRC 100505 / T-27)</name>
    <dbReference type="NCBI Taxonomy" id="379066"/>
    <lineage>
        <taxon>Bacteria</taxon>
        <taxon>Pseudomonadati</taxon>
        <taxon>Gemmatimonadota</taxon>
        <taxon>Gemmatimonadia</taxon>
        <taxon>Gemmatimonadales</taxon>
        <taxon>Gemmatimonadaceae</taxon>
        <taxon>Gemmatimonas</taxon>
    </lineage>
</organism>
<gene>
    <name evidence="7" type="primary">rpmD</name>
    <name evidence="7" type="ordered locus">GAU_0891</name>
</gene>
<evidence type="ECO:0000256" key="5">
    <source>
        <dbReference type="ARBA" id="ARBA00035492"/>
    </source>
</evidence>
<accession>C1A6S3</accession>
<dbReference type="SUPFAM" id="SSF55129">
    <property type="entry name" value="Ribosomal protein L30p/L7e"/>
    <property type="match status" value="1"/>
</dbReference>
<dbReference type="HOGENOM" id="CLU_131047_2_0_0"/>
<keyword evidence="3 7" id="KW-0689">Ribosomal protein</keyword>
<evidence type="ECO:0000259" key="6">
    <source>
        <dbReference type="Pfam" id="PF00327"/>
    </source>
</evidence>
<comment type="similarity">
    <text evidence="1">Belongs to the universal ribosomal protein uL30 family.</text>
</comment>
<evidence type="ECO:0000256" key="1">
    <source>
        <dbReference type="ARBA" id="ARBA00007594"/>
    </source>
</evidence>
<dbReference type="AlphaFoldDB" id="C1A6S3"/>
<protein>
    <recommendedName>
        <fullName evidence="5">50S ribosomal protein L30</fullName>
    </recommendedName>
</protein>
<dbReference type="InterPro" id="IPR036919">
    <property type="entry name" value="Ribo_uL30_ferredoxin-like_sf"/>
</dbReference>
<feature type="domain" description="Large ribosomal subunit protein uL30-like ferredoxin-like fold" evidence="6">
    <location>
        <begin position="2"/>
        <end position="51"/>
    </location>
</feature>
<dbReference type="GO" id="GO:0003735">
    <property type="term" value="F:structural constituent of ribosome"/>
    <property type="evidence" value="ECO:0007669"/>
    <property type="project" value="InterPro"/>
</dbReference>
<keyword evidence="4" id="KW-0687">Ribonucleoprotein</keyword>
<dbReference type="EMBL" id="AP009153">
    <property type="protein sequence ID" value="BAH37933.1"/>
    <property type="molecule type" value="Genomic_DNA"/>
</dbReference>
<dbReference type="NCBIfam" id="TIGR01308">
    <property type="entry name" value="rpmD_bact"/>
    <property type="match status" value="1"/>
</dbReference>
<comment type="subunit">
    <text evidence="2">Part of the 50S ribosomal subunit.</text>
</comment>
<sequence length="58" mass="6489">MKITQVRSAIGHSWRMRATLAAIGLRNHQASVVQQDSASLRGQLKKVRHLVQVTPVEE</sequence>
<dbReference type="PANTHER" id="PTHR15892">
    <property type="entry name" value="MITOCHONDRIAL RIBOSOMAL PROTEIN L30"/>
    <property type="match status" value="1"/>
</dbReference>
<dbReference type="InterPro" id="IPR016082">
    <property type="entry name" value="Ribosomal_uL30_ferredoxin-like"/>
</dbReference>
<evidence type="ECO:0000313" key="7">
    <source>
        <dbReference type="EMBL" id="BAH37933.1"/>
    </source>
</evidence>
<dbReference type="GO" id="GO:0006412">
    <property type="term" value="P:translation"/>
    <property type="evidence" value="ECO:0007669"/>
    <property type="project" value="InterPro"/>
</dbReference>
<name>C1A6S3_GEMAT</name>
<evidence type="ECO:0000256" key="4">
    <source>
        <dbReference type="ARBA" id="ARBA00023274"/>
    </source>
</evidence>
<dbReference type="Pfam" id="PF00327">
    <property type="entry name" value="Ribosomal_L30"/>
    <property type="match status" value="1"/>
</dbReference>
<keyword evidence="8" id="KW-1185">Reference proteome</keyword>
<evidence type="ECO:0000256" key="3">
    <source>
        <dbReference type="ARBA" id="ARBA00022980"/>
    </source>
</evidence>
<dbReference type="Proteomes" id="UP000002209">
    <property type="component" value="Chromosome"/>
</dbReference>
<reference evidence="8" key="1">
    <citation type="submission" date="2006-03" db="EMBL/GenBank/DDBJ databases">
        <title>Complete genome sequence of Gemmatimonas aurantiaca T-27 that represents a novel phylum Gemmatimonadetes.</title>
        <authorList>
            <person name="Takasaki K."/>
            <person name="Ichikawa N."/>
            <person name="Miura H."/>
            <person name="Matsushita S."/>
            <person name="Watanabe Y."/>
            <person name="Oguchi A."/>
            <person name="Ankai A."/>
            <person name="Yashiro I."/>
            <person name="Takahashi M."/>
            <person name="Terui Y."/>
            <person name="Fukui S."/>
            <person name="Yokoyama H."/>
            <person name="Tanikawa S."/>
            <person name="Hanada S."/>
            <person name="Kamagata Y."/>
            <person name="Fujita N."/>
        </authorList>
    </citation>
    <scope>NUCLEOTIDE SEQUENCE [LARGE SCALE GENOMIC DNA]</scope>
    <source>
        <strain evidence="8">T-27 / DSM 14586 / JCM 11422 / NBRC 100505</strain>
    </source>
</reference>
<dbReference type="RefSeq" id="WP_012682380.1">
    <property type="nucleotide sequence ID" value="NC_012489.1"/>
</dbReference>
<dbReference type="eggNOG" id="COG1841">
    <property type="taxonomic scope" value="Bacteria"/>
</dbReference>
<dbReference type="InterPro" id="IPR005996">
    <property type="entry name" value="Ribosomal_uL30_bac-type"/>
</dbReference>
<dbReference type="GO" id="GO:0022625">
    <property type="term" value="C:cytosolic large ribosomal subunit"/>
    <property type="evidence" value="ECO:0007669"/>
    <property type="project" value="TreeGrafter"/>
</dbReference>
<dbReference type="PANTHER" id="PTHR15892:SF2">
    <property type="entry name" value="LARGE RIBOSOMAL SUBUNIT PROTEIN UL30M"/>
    <property type="match status" value="1"/>
</dbReference>
<proteinExistence type="inferred from homology"/>
<dbReference type="Gene3D" id="3.30.1390.20">
    <property type="entry name" value="Ribosomal protein L30, ferredoxin-like fold domain"/>
    <property type="match status" value="1"/>
</dbReference>
<evidence type="ECO:0000313" key="8">
    <source>
        <dbReference type="Proteomes" id="UP000002209"/>
    </source>
</evidence>
<evidence type="ECO:0000256" key="2">
    <source>
        <dbReference type="ARBA" id="ARBA00011838"/>
    </source>
</evidence>
<dbReference type="PIRSF" id="PIRSF002211">
    <property type="entry name" value="Ribosomal_L30_bac-type"/>
    <property type="match status" value="1"/>
</dbReference>